<feature type="domain" description="Cadherin" evidence="13">
    <location>
        <begin position="115"/>
        <end position="223"/>
    </location>
</feature>
<dbReference type="FunFam" id="2.60.40.60:FF:000020">
    <property type="entry name" value="Dachsous cadherin-related 1b"/>
    <property type="match status" value="6"/>
</dbReference>
<dbReference type="InterPro" id="IPR002126">
    <property type="entry name" value="Cadherin-like_dom"/>
</dbReference>
<evidence type="ECO:0000313" key="15">
    <source>
        <dbReference type="Proteomes" id="UP000001593"/>
    </source>
</evidence>
<evidence type="ECO:0000256" key="9">
    <source>
        <dbReference type="ARBA" id="ARBA00022989"/>
    </source>
</evidence>
<keyword evidence="9" id="KW-1133">Transmembrane helix</keyword>
<feature type="non-terminal residue" evidence="14">
    <location>
        <position position="1"/>
    </location>
</feature>
<dbReference type="FunFam" id="2.60.40.60:FF:000104">
    <property type="entry name" value="cadherin-23 isoform X1"/>
    <property type="match status" value="1"/>
</dbReference>
<feature type="domain" description="Cadherin" evidence="13">
    <location>
        <begin position="538"/>
        <end position="643"/>
    </location>
</feature>
<dbReference type="GO" id="GO:0005509">
    <property type="term" value="F:calcium ion binding"/>
    <property type="evidence" value="ECO:0007669"/>
    <property type="project" value="UniProtKB-UniRule"/>
</dbReference>
<reference evidence="14 15" key="1">
    <citation type="journal article" date="2007" name="Science">
        <title>Sea anemone genome reveals ancestral eumetazoan gene repertoire and genomic organization.</title>
        <authorList>
            <person name="Putnam N.H."/>
            <person name="Srivastava M."/>
            <person name="Hellsten U."/>
            <person name="Dirks B."/>
            <person name="Chapman J."/>
            <person name="Salamov A."/>
            <person name="Terry A."/>
            <person name="Shapiro H."/>
            <person name="Lindquist E."/>
            <person name="Kapitonov V.V."/>
            <person name="Jurka J."/>
            <person name="Genikhovich G."/>
            <person name="Grigoriev I.V."/>
            <person name="Lucas S.M."/>
            <person name="Steele R.E."/>
            <person name="Finnerty J.R."/>
            <person name="Technau U."/>
            <person name="Martindale M.Q."/>
            <person name="Rokhsar D.S."/>
        </authorList>
    </citation>
    <scope>NUCLEOTIDE SEQUENCE [LARGE SCALE GENOMIC DNA]</scope>
    <source>
        <strain evidence="15">CH2 X CH6</strain>
    </source>
</reference>
<dbReference type="Pfam" id="PF00028">
    <property type="entry name" value="Cadherin"/>
    <property type="match status" value="8"/>
</dbReference>
<gene>
    <name evidence="14" type="ORF">NEMVEDRAFT_v1g40082</name>
</gene>
<dbReference type="OMA" id="THVAINI"/>
<feature type="domain" description="Cadherin" evidence="13">
    <location>
        <begin position="224"/>
        <end position="334"/>
    </location>
</feature>
<feature type="domain" description="Cadherin" evidence="13">
    <location>
        <begin position="335"/>
        <end position="438"/>
    </location>
</feature>
<feature type="domain" description="Cadherin" evidence="13">
    <location>
        <begin position="4"/>
        <end position="114"/>
    </location>
</feature>
<dbReference type="CDD" id="cd11304">
    <property type="entry name" value="Cadherin_repeat"/>
    <property type="match status" value="8"/>
</dbReference>
<keyword evidence="4" id="KW-0479">Metal-binding</keyword>
<evidence type="ECO:0000256" key="10">
    <source>
        <dbReference type="ARBA" id="ARBA00023136"/>
    </source>
</evidence>
<dbReference type="PRINTS" id="PR00205">
    <property type="entry name" value="CADHERIN"/>
</dbReference>
<keyword evidence="15" id="KW-1185">Reference proteome</keyword>
<organism evidence="14 15">
    <name type="scientific">Nematostella vectensis</name>
    <name type="common">Starlet sea anemone</name>
    <dbReference type="NCBI Taxonomy" id="45351"/>
    <lineage>
        <taxon>Eukaryota</taxon>
        <taxon>Metazoa</taxon>
        <taxon>Cnidaria</taxon>
        <taxon>Anthozoa</taxon>
        <taxon>Hexacorallia</taxon>
        <taxon>Actiniaria</taxon>
        <taxon>Edwardsiidae</taxon>
        <taxon>Nematostella</taxon>
    </lineage>
</organism>
<evidence type="ECO:0000256" key="8">
    <source>
        <dbReference type="ARBA" id="ARBA00022889"/>
    </source>
</evidence>
<dbReference type="InterPro" id="IPR039808">
    <property type="entry name" value="Cadherin"/>
</dbReference>
<evidence type="ECO:0000256" key="11">
    <source>
        <dbReference type="ARBA" id="ARBA00023180"/>
    </source>
</evidence>
<dbReference type="Gene3D" id="2.60.40.60">
    <property type="entry name" value="Cadherins"/>
    <property type="match status" value="8"/>
</dbReference>
<keyword evidence="11" id="KW-0325">Glycoprotein</keyword>
<dbReference type="PANTHER" id="PTHR24027:SF438">
    <property type="entry name" value="CADHERIN 23"/>
    <property type="match status" value="1"/>
</dbReference>
<dbReference type="eggNOG" id="KOG4289">
    <property type="taxonomic scope" value="Eukaryota"/>
</dbReference>
<feature type="domain" description="Cadherin" evidence="13">
    <location>
        <begin position="644"/>
        <end position="746"/>
    </location>
</feature>
<feature type="domain" description="Cadherin" evidence="13">
    <location>
        <begin position="747"/>
        <end position="849"/>
    </location>
</feature>
<dbReference type="PROSITE" id="PS50268">
    <property type="entry name" value="CADHERIN_2"/>
    <property type="match status" value="8"/>
</dbReference>
<keyword evidence="10" id="KW-0472">Membrane</keyword>
<feature type="non-terminal residue" evidence="14">
    <location>
        <position position="850"/>
    </location>
</feature>
<dbReference type="FunFam" id="2.60.40.60:FF:000123">
    <property type="entry name" value="Protocadherin beta 4"/>
    <property type="match status" value="1"/>
</dbReference>
<dbReference type="GO" id="GO:0005886">
    <property type="term" value="C:plasma membrane"/>
    <property type="evidence" value="ECO:0007669"/>
    <property type="project" value="UniProtKB-SubCell"/>
</dbReference>
<dbReference type="InterPro" id="IPR020894">
    <property type="entry name" value="Cadherin_CS"/>
</dbReference>
<evidence type="ECO:0000256" key="3">
    <source>
        <dbReference type="ARBA" id="ARBA00022692"/>
    </source>
</evidence>
<comment type="subcellular location">
    <subcellularLocation>
        <location evidence="1">Cell membrane</location>
        <topology evidence="1">Single-pass type I membrane protein</topology>
    </subcellularLocation>
</comment>
<dbReference type="SMART" id="SM00112">
    <property type="entry name" value="CA"/>
    <property type="match status" value="8"/>
</dbReference>
<feature type="domain" description="Cadherin" evidence="13">
    <location>
        <begin position="439"/>
        <end position="537"/>
    </location>
</feature>
<dbReference type="EMBL" id="DS469718">
    <property type="protein sequence ID" value="EDO34815.1"/>
    <property type="molecule type" value="Genomic_DNA"/>
</dbReference>
<evidence type="ECO:0000313" key="14">
    <source>
        <dbReference type="EMBL" id="EDO34815.1"/>
    </source>
</evidence>
<keyword evidence="7 12" id="KW-0106">Calcium</keyword>
<keyword evidence="3" id="KW-0812">Transmembrane</keyword>
<name>A7SN97_NEMVE</name>
<dbReference type="PANTHER" id="PTHR24027">
    <property type="entry name" value="CADHERIN-23"/>
    <property type="match status" value="1"/>
</dbReference>
<evidence type="ECO:0000256" key="1">
    <source>
        <dbReference type="ARBA" id="ARBA00004251"/>
    </source>
</evidence>
<evidence type="ECO:0000256" key="12">
    <source>
        <dbReference type="PROSITE-ProRule" id="PRU00043"/>
    </source>
</evidence>
<accession>A7SN97</accession>
<evidence type="ECO:0000256" key="6">
    <source>
        <dbReference type="ARBA" id="ARBA00022737"/>
    </source>
</evidence>
<evidence type="ECO:0000256" key="7">
    <source>
        <dbReference type="ARBA" id="ARBA00022837"/>
    </source>
</evidence>
<dbReference type="InParanoid" id="A7SN97"/>
<dbReference type="HOGENOM" id="CLU_006480_5_4_1"/>
<dbReference type="GO" id="GO:0007156">
    <property type="term" value="P:homophilic cell adhesion via plasma membrane adhesion molecules"/>
    <property type="evidence" value="ECO:0007669"/>
    <property type="project" value="InterPro"/>
</dbReference>
<proteinExistence type="predicted"/>
<sequence>PVFTPASYNATFTEGSSTRGVLIATVKATDSDDGANGDVDYSIVDGNVGDPRSNSDFTLDPNTGMIKTARNLERQQTFSYNLTIGAADHGLPSFSATTRVSIVVGDLNDNNPVFNPTNYSTTVFENSPVGTSLLDVTATDADSGQNAYVTYSVTAGDSHGLFRAVTKVSNHGTIEVAGNLDREVNDFYNLTITATDGGVPISRTAIAIALVRILDRNDNVPKFSHARYTGSIQENSGPGVPVQMASSIMATDRDIESNADVRYRLNGSDSIQFAVNPRTGVITTRVSPPPSLDHERTTNYTFHVIAADQAGTGHESLAEVVIHVLDANDNTPRFIPSSIQSTISEAASIGQSVARVTANDPDSGLNGRIFFSINSGSEGKFEIGRSDGVVRVSGSLDREAKAVYVLNVSAIDGSYSPREGYGTVTVTLQDVNDNTPKFTKPAFNVDVSEGVAVGSVIVNATATDPDQGSNAAITYSMSYPGFAINSNTGSVTITRPLDRETKQAYSFTVHARDGGGLESNVAVNVEIGDENDNSPQFPTVQYQTDVIDRTPVGTIVLAVNAEDRDVGNNGHVTYAILILPFIIVPDTGNINTSSKLDREQQSLYTLVHYVLNLSVTDHGVTQFTSFALLNISVTDFNDNQPQFNQSEYSATVLENMPVGTKVTMVTARDEDSGINSQIMYSLTGGDGVFSIEPSTGQIRLQKAINREAKENYHVTITASDRGTPVLSSDAKVHVHVLDVNDNPPVFTSRVYERTMSEGNAAAGEFVVQVNATDADVERNGHVTYTIMHGALGMFTINETTGVIRTQGVLNRESKDFYTLIVMARDQGAVPYMDFGTIDVHVIDKNDNTPI</sequence>
<dbReference type="PROSITE" id="PS00232">
    <property type="entry name" value="CADHERIN_1"/>
    <property type="match status" value="7"/>
</dbReference>
<dbReference type="Proteomes" id="UP000001593">
    <property type="component" value="Unassembled WGS sequence"/>
</dbReference>
<dbReference type="AlphaFoldDB" id="A7SN97"/>
<keyword evidence="5" id="KW-0732">Signal</keyword>
<dbReference type="STRING" id="45351.A7SN97"/>
<keyword evidence="6" id="KW-0677">Repeat</keyword>
<protein>
    <recommendedName>
        <fullName evidence="13">Cadherin domain-containing protein</fullName>
    </recommendedName>
</protein>
<dbReference type="SUPFAM" id="SSF49313">
    <property type="entry name" value="Cadherin-like"/>
    <property type="match status" value="8"/>
</dbReference>
<keyword evidence="8" id="KW-0130">Cell adhesion</keyword>
<evidence type="ECO:0000256" key="5">
    <source>
        <dbReference type="ARBA" id="ARBA00022729"/>
    </source>
</evidence>
<evidence type="ECO:0000256" key="2">
    <source>
        <dbReference type="ARBA" id="ARBA00022475"/>
    </source>
</evidence>
<keyword evidence="2" id="KW-1003">Cell membrane</keyword>
<dbReference type="InterPro" id="IPR015919">
    <property type="entry name" value="Cadherin-like_sf"/>
</dbReference>
<evidence type="ECO:0000256" key="4">
    <source>
        <dbReference type="ARBA" id="ARBA00022723"/>
    </source>
</evidence>
<evidence type="ECO:0000259" key="13">
    <source>
        <dbReference type="PROSITE" id="PS50268"/>
    </source>
</evidence>